<feature type="binding site" evidence="6">
    <location>
        <position position="76"/>
    </location>
    <ligand>
        <name>Ni(2+)</name>
        <dbReference type="ChEBI" id="CHEBI:49786"/>
    </ligand>
</feature>
<keyword evidence="1 6" id="KW-0533">Nickel</keyword>
<gene>
    <name evidence="8" type="ordered locus">UWK_00932</name>
</gene>
<keyword evidence="4 6" id="KW-0238">DNA-binding</keyword>
<protein>
    <recommendedName>
        <fullName evidence="6">Putative nickel-responsive regulator</fullName>
    </recommendedName>
</protein>
<evidence type="ECO:0000256" key="1">
    <source>
        <dbReference type="ARBA" id="ARBA00022596"/>
    </source>
</evidence>
<sequence length="136" mass="15815">MLKRFTVSMEDNLLDDFDSFIQDHHYQNRSEALRDLIRGRIIEKEWQADKDVMGVISLVYDHHQHKLQEKVTELQHGFHHQIVSTTHVHMDHNNCLEVIIVRGKAGVVRELADNLRALRGVRNSNLSMSSTGIELH</sequence>
<comment type="similarity">
    <text evidence="6">Belongs to the transcriptional regulatory CopG/NikR family.</text>
</comment>
<evidence type="ECO:0000256" key="5">
    <source>
        <dbReference type="ARBA" id="ARBA00023163"/>
    </source>
</evidence>
<dbReference type="GO" id="GO:0010045">
    <property type="term" value="P:response to nickel cation"/>
    <property type="evidence" value="ECO:0007669"/>
    <property type="project" value="InterPro"/>
</dbReference>
<feature type="binding site" evidence="6">
    <location>
        <position position="87"/>
    </location>
    <ligand>
        <name>Ni(2+)</name>
        <dbReference type="ChEBI" id="CHEBI:49786"/>
    </ligand>
</feature>
<dbReference type="HOGENOM" id="CLU_113319_1_2_7"/>
<dbReference type="Gene3D" id="1.10.1220.10">
    <property type="entry name" value="Met repressor-like"/>
    <property type="match status" value="1"/>
</dbReference>
<dbReference type="Pfam" id="PF08753">
    <property type="entry name" value="NikR_C"/>
    <property type="match status" value="1"/>
</dbReference>
<feature type="domain" description="Transcription factor NikR nickel binding C-terminal" evidence="7">
    <location>
        <begin position="53"/>
        <end position="128"/>
    </location>
</feature>
<keyword evidence="2 6" id="KW-0479">Metal-binding</keyword>
<dbReference type="Proteomes" id="UP000011721">
    <property type="component" value="Chromosome"/>
</dbReference>
<feature type="binding site" evidence="6">
    <location>
        <position position="89"/>
    </location>
    <ligand>
        <name>Ni(2+)</name>
        <dbReference type="ChEBI" id="CHEBI:49786"/>
    </ligand>
</feature>
<dbReference type="SUPFAM" id="SSF47598">
    <property type="entry name" value="Ribbon-helix-helix"/>
    <property type="match status" value="1"/>
</dbReference>
<dbReference type="STRING" id="1167006.UWK_00932"/>
<comment type="cofactor">
    <cofactor evidence="6">
        <name>Ni(2+)</name>
        <dbReference type="ChEBI" id="CHEBI:49786"/>
    </cofactor>
    <text evidence="6">Binds 1 nickel ion per subunit.</text>
</comment>
<dbReference type="Gene3D" id="3.30.70.1150">
    <property type="entry name" value="ACT-like. Chain A, domain 2"/>
    <property type="match status" value="1"/>
</dbReference>
<dbReference type="GO" id="GO:0003677">
    <property type="term" value="F:DNA binding"/>
    <property type="evidence" value="ECO:0007669"/>
    <property type="project" value="UniProtKB-KW"/>
</dbReference>
<reference evidence="9" key="1">
    <citation type="journal article" date="2013" name="Stand. Genomic Sci.">
        <title>Complete genome sequence of Desulfocapsa sulfexigens, a marine deltaproteobacterium specialized in disproportionating inorganic sulfur compounds.</title>
        <authorList>
            <person name="Finster K.W."/>
            <person name="Kjeldsen K.U."/>
            <person name="Kube M."/>
            <person name="Reinhardt R."/>
            <person name="Mussmann M."/>
            <person name="Amann R."/>
            <person name="Schreiber L."/>
        </authorList>
    </citation>
    <scope>NUCLEOTIDE SEQUENCE [LARGE SCALE GENOMIC DNA]</scope>
    <source>
        <strain evidence="9">DSM 10523 / SB164P1</strain>
    </source>
</reference>
<comment type="function">
    <text evidence="6">Transcriptional regulator.</text>
</comment>
<evidence type="ECO:0000313" key="9">
    <source>
        <dbReference type="Proteomes" id="UP000011721"/>
    </source>
</evidence>
<dbReference type="InterPro" id="IPR050192">
    <property type="entry name" value="CopG/NikR_regulator"/>
</dbReference>
<name>M1PM52_DESSD</name>
<dbReference type="KEGG" id="dsf:UWK_00932"/>
<dbReference type="PANTHER" id="PTHR34719">
    <property type="entry name" value="NICKEL-RESPONSIVE REGULATOR"/>
    <property type="match status" value="1"/>
</dbReference>
<dbReference type="InterPro" id="IPR027271">
    <property type="entry name" value="Acetolactate_synth/TF_NikR_C"/>
</dbReference>
<evidence type="ECO:0000256" key="6">
    <source>
        <dbReference type="HAMAP-Rule" id="MF_00476"/>
    </source>
</evidence>
<accession>M1PM52</accession>
<dbReference type="OrthoDB" id="9806294at2"/>
<evidence type="ECO:0000256" key="3">
    <source>
        <dbReference type="ARBA" id="ARBA00023015"/>
    </source>
</evidence>
<evidence type="ECO:0000256" key="2">
    <source>
        <dbReference type="ARBA" id="ARBA00022723"/>
    </source>
</evidence>
<dbReference type="RefSeq" id="WP_015403202.1">
    <property type="nucleotide sequence ID" value="NC_020304.1"/>
</dbReference>
<dbReference type="CDD" id="cd22231">
    <property type="entry name" value="RHH_NikR_HicB-like"/>
    <property type="match status" value="1"/>
</dbReference>
<dbReference type="NCBIfam" id="NF002169">
    <property type="entry name" value="PRK01002.1"/>
    <property type="match status" value="1"/>
</dbReference>
<dbReference type="PATRIC" id="fig|1167006.5.peg.1044"/>
<dbReference type="HAMAP" id="MF_00476">
    <property type="entry name" value="NikR"/>
    <property type="match status" value="1"/>
</dbReference>
<dbReference type="InterPro" id="IPR022988">
    <property type="entry name" value="Ni_resp_reg_NikR"/>
</dbReference>
<dbReference type="InterPro" id="IPR010985">
    <property type="entry name" value="Ribbon_hlx_hlx"/>
</dbReference>
<dbReference type="InterPro" id="IPR013321">
    <property type="entry name" value="Arc_rbn_hlx_hlx"/>
</dbReference>
<dbReference type="InterPro" id="IPR014864">
    <property type="entry name" value="TF_NikR_Ni-bd_C"/>
</dbReference>
<proteinExistence type="inferred from homology"/>
<dbReference type="eggNOG" id="COG0864">
    <property type="taxonomic scope" value="Bacteria"/>
</dbReference>
<dbReference type="SUPFAM" id="SSF55021">
    <property type="entry name" value="ACT-like"/>
    <property type="match status" value="1"/>
</dbReference>
<dbReference type="InterPro" id="IPR045865">
    <property type="entry name" value="ACT-like_dom_sf"/>
</dbReference>
<dbReference type="NCBIfam" id="NF002815">
    <property type="entry name" value="PRK02967.1"/>
    <property type="match status" value="1"/>
</dbReference>
<evidence type="ECO:0000259" key="7">
    <source>
        <dbReference type="Pfam" id="PF08753"/>
    </source>
</evidence>
<evidence type="ECO:0000256" key="4">
    <source>
        <dbReference type="ARBA" id="ARBA00023125"/>
    </source>
</evidence>
<keyword evidence="9" id="KW-1185">Reference proteome</keyword>
<dbReference type="NCBIfam" id="NF001884">
    <property type="entry name" value="PRK00630.1"/>
    <property type="match status" value="1"/>
</dbReference>
<organism evidence="8 9">
    <name type="scientific">Desulfocapsa sulfexigens (strain DSM 10523 / SB164P1)</name>
    <dbReference type="NCBI Taxonomy" id="1167006"/>
    <lineage>
        <taxon>Bacteria</taxon>
        <taxon>Pseudomonadati</taxon>
        <taxon>Thermodesulfobacteriota</taxon>
        <taxon>Desulfobulbia</taxon>
        <taxon>Desulfobulbales</taxon>
        <taxon>Desulfocapsaceae</taxon>
        <taxon>Desulfocapsa</taxon>
    </lineage>
</organism>
<dbReference type="PANTHER" id="PTHR34719:SF2">
    <property type="entry name" value="NICKEL-RESPONSIVE REGULATOR"/>
    <property type="match status" value="1"/>
</dbReference>
<dbReference type="EMBL" id="CP003985">
    <property type="protein sequence ID" value="AGF77506.1"/>
    <property type="molecule type" value="Genomic_DNA"/>
</dbReference>
<dbReference type="GO" id="GO:0003700">
    <property type="term" value="F:DNA-binding transcription factor activity"/>
    <property type="evidence" value="ECO:0007669"/>
    <property type="project" value="UniProtKB-UniRule"/>
</dbReference>
<keyword evidence="5 6" id="KW-0804">Transcription</keyword>
<evidence type="ECO:0000313" key="8">
    <source>
        <dbReference type="EMBL" id="AGF77506.1"/>
    </source>
</evidence>
<dbReference type="AlphaFoldDB" id="M1PM52"/>
<feature type="binding site" evidence="6">
    <location>
        <position position="95"/>
    </location>
    <ligand>
        <name>Ni(2+)</name>
        <dbReference type="ChEBI" id="CHEBI:49786"/>
    </ligand>
</feature>
<keyword evidence="3 6" id="KW-0805">Transcription regulation</keyword>
<dbReference type="GO" id="GO:0016151">
    <property type="term" value="F:nickel cation binding"/>
    <property type="evidence" value="ECO:0007669"/>
    <property type="project" value="UniProtKB-UniRule"/>
</dbReference>
<dbReference type="NCBIfam" id="NF003381">
    <property type="entry name" value="PRK04460.1"/>
    <property type="match status" value="1"/>
</dbReference>